<dbReference type="EMBL" id="MFBT01000005">
    <property type="protein sequence ID" value="OGE00168.1"/>
    <property type="molecule type" value="Genomic_DNA"/>
</dbReference>
<dbReference type="InterPro" id="IPR050188">
    <property type="entry name" value="RluA_PseudoU_synthase"/>
</dbReference>
<comment type="similarity">
    <text evidence="1">Belongs to the pseudouridine synthase RluA family.</text>
</comment>
<dbReference type="Gene3D" id="3.30.2350.10">
    <property type="entry name" value="Pseudouridine synthase"/>
    <property type="match status" value="1"/>
</dbReference>
<protein>
    <recommendedName>
        <fullName evidence="2">Pseudouridine synthase RsuA/RluA-like domain-containing protein</fullName>
    </recommendedName>
</protein>
<name>A0A1F5H7V8_9BACT</name>
<dbReference type="InterPro" id="IPR006145">
    <property type="entry name" value="PsdUridine_synth_RsuA/RluA"/>
</dbReference>
<organism evidence="3 4">
    <name type="scientific">Candidatus Curtissbacteria bacterium RIFCSPLOWO2_01_FULL_42_50</name>
    <dbReference type="NCBI Taxonomy" id="1797730"/>
    <lineage>
        <taxon>Bacteria</taxon>
        <taxon>Candidatus Curtissiibacteriota</taxon>
    </lineage>
</organism>
<evidence type="ECO:0000313" key="4">
    <source>
        <dbReference type="Proteomes" id="UP000177039"/>
    </source>
</evidence>
<dbReference type="Pfam" id="PF00849">
    <property type="entry name" value="PseudoU_synth_2"/>
    <property type="match status" value="1"/>
</dbReference>
<dbReference type="InterPro" id="IPR020103">
    <property type="entry name" value="PsdUridine_synth_cat_dom_sf"/>
</dbReference>
<feature type="domain" description="Pseudouridine synthase RsuA/RluA-like" evidence="2">
    <location>
        <begin position="14"/>
        <end position="214"/>
    </location>
</feature>
<dbReference type="GO" id="GO:0003723">
    <property type="term" value="F:RNA binding"/>
    <property type="evidence" value="ECO:0007669"/>
    <property type="project" value="InterPro"/>
</dbReference>
<dbReference type="AlphaFoldDB" id="A0A1F5H7V8"/>
<dbReference type="PROSITE" id="PS01129">
    <property type="entry name" value="PSI_RLU"/>
    <property type="match status" value="1"/>
</dbReference>
<evidence type="ECO:0000256" key="1">
    <source>
        <dbReference type="ARBA" id="ARBA00010876"/>
    </source>
</evidence>
<dbReference type="InterPro" id="IPR006224">
    <property type="entry name" value="PsdUridine_synth_RluA-like_CS"/>
</dbReference>
<accession>A0A1F5H7V8</accession>
<dbReference type="SUPFAM" id="SSF55120">
    <property type="entry name" value="Pseudouridine synthase"/>
    <property type="match status" value="1"/>
</dbReference>
<gene>
    <name evidence="3" type="ORF">A3B54_02075</name>
</gene>
<reference evidence="3 4" key="1">
    <citation type="journal article" date="2016" name="Nat. Commun.">
        <title>Thousands of microbial genomes shed light on interconnected biogeochemical processes in an aquifer system.</title>
        <authorList>
            <person name="Anantharaman K."/>
            <person name="Brown C.T."/>
            <person name="Hug L.A."/>
            <person name="Sharon I."/>
            <person name="Castelle C.J."/>
            <person name="Probst A.J."/>
            <person name="Thomas B.C."/>
            <person name="Singh A."/>
            <person name="Wilkins M.J."/>
            <person name="Karaoz U."/>
            <person name="Brodie E.L."/>
            <person name="Williams K.H."/>
            <person name="Hubbard S.S."/>
            <person name="Banfield J.F."/>
        </authorList>
    </citation>
    <scope>NUCLEOTIDE SEQUENCE [LARGE SCALE GENOMIC DNA]</scope>
</reference>
<dbReference type="GO" id="GO:0140098">
    <property type="term" value="F:catalytic activity, acting on RNA"/>
    <property type="evidence" value="ECO:0007669"/>
    <property type="project" value="UniProtKB-ARBA"/>
</dbReference>
<dbReference type="PANTHER" id="PTHR21600">
    <property type="entry name" value="MITOCHONDRIAL RNA PSEUDOURIDINE SYNTHASE"/>
    <property type="match status" value="1"/>
</dbReference>
<evidence type="ECO:0000259" key="2">
    <source>
        <dbReference type="Pfam" id="PF00849"/>
    </source>
</evidence>
<evidence type="ECO:0000313" key="3">
    <source>
        <dbReference type="EMBL" id="OGE00168.1"/>
    </source>
</evidence>
<dbReference type="CDD" id="cd02869">
    <property type="entry name" value="PseudoU_synth_RluA_like"/>
    <property type="match status" value="1"/>
</dbReference>
<dbReference type="Proteomes" id="UP000177039">
    <property type="component" value="Unassembled WGS sequence"/>
</dbReference>
<comment type="caution">
    <text evidence="3">The sequence shown here is derived from an EMBL/GenBank/DDBJ whole genome shotgun (WGS) entry which is preliminary data.</text>
</comment>
<sequence length="281" mass="31972">MLKRASIVFEDGQILVVEKLAGLVVNRSETIREETLQDQLAGYFHLKPGDSGIGDRAGIVHRLDRETSGLLLVAKTQEAFDFLQGEFKERRVEKEYMALVHGLIKEESGVIESKIGRIGKFGKFGVAQTRFVASIPNRVWNGVGSKAREARTEYRMVSYFQHKFFRGPTPEGVGPLEGMTKSRINYLEKHATFYTLLKVFPKTGRTHQIRVHLKSIGHPIVSDLIYCPRKLIKFDLLWCPRLFLHAAFLAFRHPKTKKEIAFTLDLPKDLKNAMIFLASSD</sequence>
<dbReference type="PANTHER" id="PTHR21600:SF87">
    <property type="entry name" value="RNA PSEUDOURIDYLATE SYNTHASE DOMAIN-CONTAINING PROTEIN 1"/>
    <property type="match status" value="1"/>
</dbReference>
<proteinExistence type="inferred from homology"/>
<dbReference type="GO" id="GO:0009982">
    <property type="term" value="F:pseudouridine synthase activity"/>
    <property type="evidence" value="ECO:0007669"/>
    <property type="project" value="InterPro"/>
</dbReference>
<dbReference type="GO" id="GO:0000455">
    <property type="term" value="P:enzyme-directed rRNA pseudouridine synthesis"/>
    <property type="evidence" value="ECO:0007669"/>
    <property type="project" value="TreeGrafter"/>
</dbReference>